<dbReference type="Pfam" id="PF00293">
    <property type="entry name" value="NUDIX"/>
    <property type="match status" value="1"/>
</dbReference>
<name>A0A6C0LKQ9_9ZZZZ</name>
<dbReference type="EMBL" id="MN740509">
    <property type="protein sequence ID" value="QHU30488.1"/>
    <property type="molecule type" value="Genomic_DNA"/>
</dbReference>
<dbReference type="InterPro" id="IPR051325">
    <property type="entry name" value="Nudix_hydrolase_domain"/>
</dbReference>
<dbReference type="GO" id="GO:0006754">
    <property type="term" value="P:ATP biosynthetic process"/>
    <property type="evidence" value="ECO:0007669"/>
    <property type="project" value="TreeGrafter"/>
</dbReference>
<dbReference type="SUPFAM" id="SSF55811">
    <property type="entry name" value="Nudix"/>
    <property type="match status" value="1"/>
</dbReference>
<dbReference type="PANTHER" id="PTHR21340">
    <property type="entry name" value="DIADENOSINE 5,5-P1,P4-TETRAPHOSPHATE PYROPHOSPHOHYDROLASE MUTT"/>
    <property type="match status" value="1"/>
</dbReference>
<dbReference type="InterPro" id="IPR015797">
    <property type="entry name" value="NUDIX_hydrolase-like_dom_sf"/>
</dbReference>
<proteinExistence type="predicted"/>
<keyword evidence="1" id="KW-0378">Hydrolase</keyword>
<dbReference type="AlphaFoldDB" id="A0A6C0LKQ9"/>
<sequence>MLTNDRHKNRPIKRSVGIIIFNYEMNSVLLVQKKCTYAFSEFVIGRYDKNNKNQLIEKLNKMTTNEKVIIHSMEFEWMWYNMFMSKDKSDHYCRAFGRFFKYFLNNQRYLKNLLSQSTKNTQLLWEPPKGRKLKTESSFTCALREVTEETKLNPNSYRIIPNKKIKKQLISNNTKYIMVYYIAVMKKHEHVRMTFSDKSQPQEISEISWVNINNLKNYNMMNDIRQSIILNYRLLKEEMKSKHTIRECVD</sequence>
<evidence type="ECO:0000256" key="1">
    <source>
        <dbReference type="ARBA" id="ARBA00022801"/>
    </source>
</evidence>
<dbReference type="GO" id="GO:0004081">
    <property type="term" value="F:bis(5'-nucleosyl)-tetraphosphatase (asymmetrical) activity"/>
    <property type="evidence" value="ECO:0007669"/>
    <property type="project" value="TreeGrafter"/>
</dbReference>
<dbReference type="PROSITE" id="PS51462">
    <property type="entry name" value="NUDIX"/>
    <property type="match status" value="1"/>
</dbReference>
<dbReference type="PANTHER" id="PTHR21340:SF0">
    <property type="entry name" value="BIS(5'-NUCLEOSYL)-TETRAPHOSPHATASE [ASYMMETRICAL]"/>
    <property type="match status" value="1"/>
</dbReference>
<protein>
    <recommendedName>
        <fullName evidence="2">Nudix hydrolase domain-containing protein</fullName>
    </recommendedName>
</protein>
<dbReference type="InterPro" id="IPR000086">
    <property type="entry name" value="NUDIX_hydrolase_dom"/>
</dbReference>
<dbReference type="GO" id="GO:0006167">
    <property type="term" value="P:AMP biosynthetic process"/>
    <property type="evidence" value="ECO:0007669"/>
    <property type="project" value="TreeGrafter"/>
</dbReference>
<reference evidence="3" key="1">
    <citation type="journal article" date="2020" name="Nature">
        <title>Giant virus diversity and host interactions through global metagenomics.</title>
        <authorList>
            <person name="Schulz F."/>
            <person name="Roux S."/>
            <person name="Paez-Espino D."/>
            <person name="Jungbluth S."/>
            <person name="Walsh D.A."/>
            <person name="Denef V.J."/>
            <person name="McMahon K.D."/>
            <person name="Konstantinidis K.T."/>
            <person name="Eloe-Fadrosh E.A."/>
            <person name="Kyrpides N.C."/>
            <person name="Woyke T."/>
        </authorList>
    </citation>
    <scope>NUCLEOTIDE SEQUENCE</scope>
    <source>
        <strain evidence="3">GVMAG-M-3300027833-19</strain>
    </source>
</reference>
<dbReference type="Gene3D" id="3.90.79.10">
    <property type="entry name" value="Nucleoside Triphosphate Pyrophosphohydrolase"/>
    <property type="match status" value="1"/>
</dbReference>
<accession>A0A6C0LKQ9</accession>
<feature type="domain" description="Nudix hydrolase" evidence="2">
    <location>
        <begin position="11"/>
        <end position="232"/>
    </location>
</feature>
<evidence type="ECO:0000313" key="3">
    <source>
        <dbReference type="EMBL" id="QHU30488.1"/>
    </source>
</evidence>
<organism evidence="3">
    <name type="scientific">viral metagenome</name>
    <dbReference type="NCBI Taxonomy" id="1070528"/>
    <lineage>
        <taxon>unclassified sequences</taxon>
        <taxon>metagenomes</taxon>
        <taxon>organismal metagenomes</taxon>
    </lineage>
</organism>
<evidence type="ECO:0000259" key="2">
    <source>
        <dbReference type="PROSITE" id="PS51462"/>
    </source>
</evidence>